<keyword evidence="3" id="KW-0808">Transferase</keyword>
<evidence type="ECO:0000259" key="2">
    <source>
        <dbReference type="Pfam" id="PF08484"/>
    </source>
</evidence>
<proteinExistence type="predicted"/>
<dbReference type="EMBL" id="JADIKD010000011">
    <property type="protein sequence ID" value="MFK2918213.1"/>
    <property type="molecule type" value="Genomic_DNA"/>
</dbReference>
<protein>
    <submittedName>
        <fullName evidence="3">Class I SAM-dependent methyltransferase</fullName>
    </submittedName>
</protein>
<dbReference type="PANTHER" id="PTHR43861">
    <property type="entry name" value="TRANS-ACONITATE 2-METHYLTRANSFERASE-RELATED"/>
    <property type="match status" value="1"/>
</dbReference>
<gene>
    <name evidence="3" type="ORF">ISS97_13155</name>
</gene>
<evidence type="ECO:0000313" key="4">
    <source>
        <dbReference type="Proteomes" id="UP001620408"/>
    </source>
</evidence>
<keyword evidence="3" id="KW-0489">Methyltransferase</keyword>
<comment type="caution">
    <text evidence="3">The sequence shown here is derived from an EMBL/GenBank/DDBJ whole genome shotgun (WGS) entry which is preliminary data.</text>
</comment>
<dbReference type="GO" id="GO:0032259">
    <property type="term" value="P:methylation"/>
    <property type="evidence" value="ECO:0007669"/>
    <property type="project" value="UniProtKB-KW"/>
</dbReference>
<dbReference type="Pfam" id="PF08484">
    <property type="entry name" value="Methyltransf_14"/>
    <property type="match status" value="1"/>
</dbReference>
<dbReference type="Proteomes" id="UP001620408">
    <property type="component" value="Unassembled WGS sequence"/>
</dbReference>
<dbReference type="PANTHER" id="PTHR43861:SF5">
    <property type="entry name" value="BLL5978 PROTEIN"/>
    <property type="match status" value="1"/>
</dbReference>
<accession>A0ABW8K907</accession>
<dbReference type="InterPro" id="IPR029063">
    <property type="entry name" value="SAM-dependent_MTases_sf"/>
</dbReference>
<dbReference type="SUPFAM" id="SSF53335">
    <property type="entry name" value="S-adenosyl-L-methionine-dependent methyltransferases"/>
    <property type="match status" value="1"/>
</dbReference>
<evidence type="ECO:0000313" key="3">
    <source>
        <dbReference type="EMBL" id="MFK2918213.1"/>
    </source>
</evidence>
<feature type="domain" description="C-methyltransferase" evidence="2">
    <location>
        <begin position="260"/>
        <end position="417"/>
    </location>
</feature>
<name>A0ABW8K907_9GAMM</name>
<dbReference type="Pfam" id="PF13489">
    <property type="entry name" value="Methyltransf_23"/>
    <property type="match status" value="1"/>
</dbReference>
<evidence type="ECO:0000259" key="1">
    <source>
        <dbReference type="Pfam" id="PF08421"/>
    </source>
</evidence>
<dbReference type="Gene3D" id="3.40.50.720">
    <property type="entry name" value="NAD(P)-binding Rossmann-like Domain"/>
    <property type="match status" value="1"/>
</dbReference>
<feature type="domain" description="Methyltransferase putative zinc binding" evidence="1">
    <location>
        <begin position="22"/>
        <end position="79"/>
    </location>
</feature>
<dbReference type="Gene3D" id="6.20.50.110">
    <property type="entry name" value="Methyltransferase, zinc-binding domain"/>
    <property type="match status" value="1"/>
</dbReference>
<dbReference type="Gene3D" id="3.40.50.150">
    <property type="entry name" value="Vaccinia Virus protein VP39"/>
    <property type="match status" value="1"/>
</dbReference>
<dbReference type="InterPro" id="IPR013691">
    <property type="entry name" value="MeTrfase_14"/>
</dbReference>
<dbReference type="Pfam" id="PF08421">
    <property type="entry name" value="Methyltransf_13"/>
    <property type="match status" value="1"/>
</dbReference>
<reference evidence="3 4" key="1">
    <citation type="submission" date="2020-10" db="EMBL/GenBank/DDBJ databases">
        <title>Phylogeny of dyella-like bacteria.</title>
        <authorList>
            <person name="Fu J."/>
        </authorList>
    </citation>
    <scope>NUCLEOTIDE SEQUENCE [LARGE SCALE GENOMIC DNA]</scope>
    <source>
        <strain evidence="3 4">BB4</strain>
    </source>
</reference>
<dbReference type="InterPro" id="IPR038576">
    <property type="entry name" value="Methyltransf_Zn-bd_dom_put_sf"/>
</dbReference>
<sequence length="422" mass="47496">MKCRFCGTRLDAPCVDGDTAMHSKESHVFLDLGTAPPSNAFLTSEELAAPETWFPLKLYTCPTCLLVQVDEVQSRAEIFSSDYVYFSSYSRSWLEHAQRYVDAVVNRLDLGTNSLVVEVASNDGYLLQYVSEHGIPCVGIEPTNSTAQAARERGIETISEFFGQRFAQDFVASRRKADLIVANNVLAHVPDLNDFVSGLAITLSREGAITIEFPHLQQLVAQRQFDTVYHEHFSYFSLHTVRTVFATYGLRVWDVERLSTHGGSLRVWASHNTSHHRDTDAVIEVLAEERAAGMLELDYYRGFQTQADEVKDDLLSFLLEQRRLGCKVVGYGAAAKGNTLLNYAGVRRDLLPYVVDASPHKQGRYLPGSRIPVVTERQLRTDRPDIVLILPWNLREEITSQLAYIREWGGRFATAVPRMVIS</sequence>
<dbReference type="Gene3D" id="6.10.250.3100">
    <property type="match status" value="1"/>
</dbReference>
<dbReference type="RefSeq" id="WP_379983963.1">
    <property type="nucleotide sequence ID" value="NZ_JADIKD010000011.1"/>
</dbReference>
<dbReference type="GO" id="GO:0008168">
    <property type="term" value="F:methyltransferase activity"/>
    <property type="evidence" value="ECO:0007669"/>
    <property type="project" value="UniProtKB-KW"/>
</dbReference>
<organism evidence="3 4">
    <name type="scientific">Dyella koreensis</name>
    <dbReference type="NCBI Taxonomy" id="311235"/>
    <lineage>
        <taxon>Bacteria</taxon>
        <taxon>Pseudomonadati</taxon>
        <taxon>Pseudomonadota</taxon>
        <taxon>Gammaproteobacteria</taxon>
        <taxon>Lysobacterales</taxon>
        <taxon>Rhodanobacteraceae</taxon>
        <taxon>Dyella</taxon>
    </lineage>
</organism>
<dbReference type="InterPro" id="IPR013630">
    <property type="entry name" value="Methyltransf_Zn-bd_dom_put"/>
</dbReference>
<keyword evidence="4" id="KW-1185">Reference proteome</keyword>